<evidence type="ECO:0000313" key="3">
    <source>
        <dbReference type="EMBL" id="MBR9729475.1"/>
    </source>
</evidence>
<feature type="domain" description="DUF3955" evidence="2">
    <location>
        <begin position="6"/>
        <end position="64"/>
    </location>
</feature>
<evidence type="ECO:0000259" key="2">
    <source>
        <dbReference type="Pfam" id="PF13127"/>
    </source>
</evidence>
<keyword evidence="4" id="KW-1185">Reference proteome</keyword>
<reference evidence="3 4" key="1">
    <citation type="submission" date="2020-02" db="EMBL/GenBank/DDBJ databases">
        <title>Shewanella WXL01 sp. nov., a marine bacterium isolated from green algae in Luhuitou Fringing Reef (Northern South China Sea).</title>
        <authorList>
            <person name="Wang X."/>
        </authorList>
    </citation>
    <scope>NUCLEOTIDE SEQUENCE [LARGE SCALE GENOMIC DNA]</scope>
    <source>
        <strain evidence="3 4">MCCC 1A01895</strain>
    </source>
</reference>
<comment type="caution">
    <text evidence="3">The sequence shown here is derived from an EMBL/GenBank/DDBJ whole genome shotgun (WGS) entry which is preliminary data.</text>
</comment>
<organism evidence="3 4">
    <name type="scientific">Shewanella intestini</name>
    <dbReference type="NCBI Taxonomy" id="2017544"/>
    <lineage>
        <taxon>Bacteria</taxon>
        <taxon>Pseudomonadati</taxon>
        <taxon>Pseudomonadota</taxon>
        <taxon>Gammaproteobacteria</taxon>
        <taxon>Alteromonadales</taxon>
        <taxon>Shewanellaceae</taxon>
        <taxon>Shewanella</taxon>
    </lineage>
</organism>
<evidence type="ECO:0000256" key="1">
    <source>
        <dbReference type="SAM" id="Phobius"/>
    </source>
</evidence>
<feature type="transmembrane region" description="Helical" evidence="1">
    <location>
        <begin position="12"/>
        <end position="31"/>
    </location>
</feature>
<evidence type="ECO:0000313" key="4">
    <source>
        <dbReference type="Proteomes" id="UP000811844"/>
    </source>
</evidence>
<sequence>MNVIHKYKISFVFGICSALCLIAYNIIGTYVDDNGFLIEPFGLIFFFWLFQLLALIALIITFVKHRKGKK</sequence>
<feature type="transmembrane region" description="Helical" evidence="1">
    <location>
        <begin position="43"/>
        <end position="63"/>
    </location>
</feature>
<proteinExistence type="predicted"/>
<dbReference type="EMBL" id="JAAIKR010000020">
    <property type="protein sequence ID" value="MBR9729475.1"/>
    <property type="molecule type" value="Genomic_DNA"/>
</dbReference>
<keyword evidence="1" id="KW-1133">Transmembrane helix</keyword>
<protein>
    <submittedName>
        <fullName evidence="3">DUF3955 domain-containing protein</fullName>
    </submittedName>
</protein>
<accession>A0ABS5I834</accession>
<dbReference type="Proteomes" id="UP000811844">
    <property type="component" value="Unassembled WGS sequence"/>
</dbReference>
<name>A0ABS5I834_9GAMM</name>
<keyword evidence="1" id="KW-0812">Transmembrane</keyword>
<dbReference type="Pfam" id="PF13127">
    <property type="entry name" value="DUF3955"/>
    <property type="match status" value="1"/>
</dbReference>
<gene>
    <name evidence="3" type="ORF">G3R48_15995</name>
</gene>
<dbReference type="InterPro" id="IPR025016">
    <property type="entry name" value="DUF3955"/>
</dbReference>
<dbReference type="RefSeq" id="WP_153661469.1">
    <property type="nucleotide sequence ID" value="NZ_JAAIKR010000020.1"/>
</dbReference>
<keyword evidence="1" id="KW-0472">Membrane</keyword>